<gene>
    <name evidence="6" type="ORF">KC19_3G189600</name>
</gene>
<dbReference type="EMBL" id="CM026423">
    <property type="protein sequence ID" value="KAG0584153.1"/>
    <property type="molecule type" value="Genomic_DNA"/>
</dbReference>
<dbReference type="AlphaFoldDB" id="A0A8T0INY4"/>
<evidence type="ECO:0000313" key="6">
    <source>
        <dbReference type="EMBL" id="KAG0584153.1"/>
    </source>
</evidence>
<reference evidence="6" key="1">
    <citation type="submission" date="2020-06" db="EMBL/GenBank/DDBJ databases">
        <title>WGS assembly of Ceratodon purpureus strain R40.</title>
        <authorList>
            <person name="Carey S.B."/>
            <person name="Jenkins J."/>
            <person name="Shu S."/>
            <person name="Lovell J.T."/>
            <person name="Sreedasyam A."/>
            <person name="Maumus F."/>
            <person name="Tiley G.P."/>
            <person name="Fernandez-Pozo N."/>
            <person name="Barry K."/>
            <person name="Chen C."/>
            <person name="Wang M."/>
            <person name="Lipzen A."/>
            <person name="Daum C."/>
            <person name="Saski C.A."/>
            <person name="Payton A.C."/>
            <person name="Mcbreen J.C."/>
            <person name="Conrad R.E."/>
            <person name="Kollar L.M."/>
            <person name="Olsson S."/>
            <person name="Huttunen S."/>
            <person name="Landis J.B."/>
            <person name="Wickett N.J."/>
            <person name="Johnson M.G."/>
            <person name="Rensing S.A."/>
            <person name="Grimwood J."/>
            <person name="Schmutz J."/>
            <person name="Mcdaniel S.F."/>
        </authorList>
    </citation>
    <scope>NUCLEOTIDE SEQUENCE</scope>
    <source>
        <strain evidence="6">R40</strain>
    </source>
</reference>
<dbReference type="GO" id="GO:0046872">
    <property type="term" value="F:metal ion binding"/>
    <property type="evidence" value="ECO:0007669"/>
    <property type="project" value="UniProtKB-KW"/>
</dbReference>
<dbReference type="GO" id="GO:0016491">
    <property type="term" value="F:oxidoreductase activity"/>
    <property type="evidence" value="ECO:0007669"/>
    <property type="project" value="UniProtKB-KW"/>
</dbReference>
<dbReference type="OrthoDB" id="288590at2759"/>
<dbReference type="Pfam" id="PF03171">
    <property type="entry name" value="2OG-FeII_Oxy"/>
    <property type="match status" value="1"/>
</dbReference>
<dbReference type="Gene3D" id="2.60.120.330">
    <property type="entry name" value="B-lactam Antibiotic, Isopenicillin N Synthase, Chain"/>
    <property type="match status" value="1"/>
</dbReference>
<dbReference type="Pfam" id="PF14226">
    <property type="entry name" value="DIOX_N"/>
    <property type="match status" value="1"/>
</dbReference>
<proteinExistence type="inferred from homology"/>
<dbReference type="Proteomes" id="UP000822688">
    <property type="component" value="Chromosome 3"/>
</dbReference>
<comment type="similarity">
    <text evidence="1 4">Belongs to the iron/ascorbate-dependent oxidoreductase family.</text>
</comment>
<dbReference type="InterPro" id="IPR026992">
    <property type="entry name" value="DIOX_N"/>
</dbReference>
<name>A0A8T0INY4_CERPU</name>
<dbReference type="InterPro" id="IPR027443">
    <property type="entry name" value="IPNS-like_sf"/>
</dbReference>
<feature type="domain" description="Fe2OG dioxygenase" evidence="5">
    <location>
        <begin position="203"/>
        <end position="302"/>
    </location>
</feature>
<evidence type="ECO:0000313" key="7">
    <source>
        <dbReference type="Proteomes" id="UP000822688"/>
    </source>
</evidence>
<keyword evidence="3 4" id="KW-0408">Iron</keyword>
<comment type="caution">
    <text evidence="6">The sequence shown here is derived from an EMBL/GenBank/DDBJ whole genome shotgun (WGS) entry which is preliminary data.</text>
</comment>
<dbReference type="PANTHER" id="PTHR47991">
    <property type="entry name" value="OXOGLUTARATE/IRON-DEPENDENT DIOXYGENASE"/>
    <property type="match status" value="1"/>
</dbReference>
<sequence length="351" mass="39870">MSVATVQEAVENGILASVPADYIILEQDRARGNHGDDSSSTELPVIDLAGVKDDGKRRRAVVESIRQACLDWGFFQLVNHGVPVSLMKRMQQVAWEFFDLPLEEKQRYSVKTESQSLGTQGYGSKFKSKEGAASNWGDQLRHRTLPVSIRQYELWPTNPPAYRETEEEYVEELDRLTRLLFELLSEGLGLHPMYLSDFFHERDQQQMVVNYYPPCPQPELTMGIQKHSDFGLVTVLWQDSTSGLQISKDGNWIPVKPIQDAFVINIGDQMEILTNGKYQSVEHRGLVNRLKPRMSIANFTSPLDNVLIAPIPDLVGEFQIPRYNETTFGTYRSSFFDKGCAGKEHLKAIKL</sequence>
<dbReference type="PRINTS" id="PR00682">
    <property type="entry name" value="IPNSYNTHASE"/>
</dbReference>
<keyword evidence="7" id="KW-1185">Reference proteome</keyword>
<evidence type="ECO:0000256" key="2">
    <source>
        <dbReference type="ARBA" id="ARBA00022723"/>
    </source>
</evidence>
<organism evidence="6 7">
    <name type="scientific">Ceratodon purpureus</name>
    <name type="common">Fire moss</name>
    <name type="synonym">Dicranum purpureum</name>
    <dbReference type="NCBI Taxonomy" id="3225"/>
    <lineage>
        <taxon>Eukaryota</taxon>
        <taxon>Viridiplantae</taxon>
        <taxon>Streptophyta</taxon>
        <taxon>Embryophyta</taxon>
        <taxon>Bryophyta</taxon>
        <taxon>Bryophytina</taxon>
        <taxon>Bryopsida</taxon>
        <taxon>Dicranidae</taxon>
        <taxon>Pseudoditrichales</taxon>
        <taxon>Ditrichaceae</taxon>
        <taxon>Ceratodon</taxon>
    </lineage>
</organism>
<dbReference type="InterPro" id="IPR005123">
    <property type="entry name" value="Oxoglu/Fe-dep_dioxygenase_dom"/>
</dbReference>
<dbReference type="PROSITE" id="PS51471">
    <property type="entry name" value="FE2OG_OXY"/>
    <property type="match status" value="1"/>
</dbReference>
<dbReference type="SUPFAM" id="SSF51197">
    <property type="entry name" value="Clavaminate synthase-like"/>
    <property type="match status" value="1"/>
</dbReference>
<protein>
    <recommendedName>
        <fullName evidence="5">Fe2OG dioxygenase domain-containing protein</fullName>
    </recommendedName>
</protein>
<evidence type="ECO:0000259" key="5">
    <source>
        <dbReference type="PROSITE" id="PS51471"/>
    </source>
</evidence>
<dbReference type="InterPro" id="IPR050295">
    <property type="entry name" value="Plant_2OG-oxidoreductases"/>
</dbReference>
<keyword evidence="4" id="KW-0560">Oxidoreductase</keyword>
<dbReference type="InterPro" id="IPR044861">
    <property type="entry name" value="IPNS-like_FE2OG_OXY"/>
</dbReference>
<evidence type="ECO:0000256" key="3">
    <source>
        <dbReference type="ARBA" id="ARBA00023004"/>
    </source>
</evidence>
<dbReference type="FunFam" id="2.60.120.330:FF:000079">
    <property type="entry name" value="Protein SRG1"/>
    <property type="match status" value="1"/>
</dbReference>
<keyword evidence="2 4" id="KW-0479">Metal-binding</keyword>
<evidence type="ECO:0000256" key="1">
    <source>
        <dbReference type="ARBA" id="ARBA00008056"/>
    </source>
</evidence>
<evidence type="ECO:0000256" key="4">
    <source>
        <dbReference type="RuleBase" id="RU003682"/>
    </source>
</evidence>
<accession>A0A8T0INY4</accession>